<feature type="signal peptide" evidence="9">
    <location>
        <begin position="1"/>
        <end position="26"/>
    </location>
</feature>
<dbReference type="GO" id="GO:0015562">
    <property type="term" value="F:efflux transmembrane transporter activity"/>
    <property type="evidence" value="ECO:0007669"/>
    <property type="project" value="InterPro"/>
</dbReference>
<evidence type="ECO:0000256" key="10">
    <source>
        <dbReference type="SAM" id="MobiDB-lite"/>
    </source>
</evidence>
<dbReference type="PANTHER" id="PTHR30203">
    <property type="entry name" value="OUTER MEMBRANE CATION EFFLUX PROTEIN"/>
    <property type="match status" value="1"/>
</dbReference>
<reference evidence="12" key="1">
    <citation type="submission" date="2014-02" db="EMBL/GenBank/DDBJ databases">
        <authorList>
            <person name="Gan H."/>
        </authorList>
    </citation>
    <scope>NUCLEOTIDE SEQUENCE [LARGE SCALE GENOMIC DNA]</scope>
    <source>
        <strain evidence="12">S1</strain>
    </source>
</reference>
<dbReference type="Proteomes" id="UP000028878">
    <property type="component" value="Unassembled WGS sequence"/>
</dbReference>
<name>A0A1L1PIR6_HYDIT</name>
<evidence type="ECO:0000256" key="5">
    <source>
        <dbReference type="ARBA" id="ARBA00022729"/>
    </source>
</evidence>
<dbReference type="PANTHER" id="PTHR30203:SF20">
    <property type="entry name" value="MULTIDRUG RESISTANCE OUTER MEMBRANE PROTEIN MDTP-RELATED"/>
    <property type="match status" value="1"/>
</dbReference>
<dbReference type="EMBL" id="CCAE010000054">
    <property type="protein sequence ID" value="CDN89808.1"/>
    <property type="molecule type" value="Genomic_DNA"/>
</dbReference>
<evidence type="ECO:0000256" key="4">
    <source>
        <dbReference type="ARBA" id="ARBA00022692"/>
    </source>
</evidence>
<feature type="region of interest" description="Disordered" evidence="10">
    <location>
        <begin position="470"/>
        <end position="493"/>
    </location>
</feature>
<organism evidence="11 12">
    <name type="scientific">Hydrogenophaga intermedia</name>
    <dbReference type="NCBI Taxonomy" id="65786"/>
    <lineage>
        <taxon>Bacteria</taxon>
        <taxon>Pseudomonadati</taxon>
        <taxon>Pseudomonadota</taxon>
        <taxon>Betaproteobacteria</taxon>
        <taxon>Burkholderiales</taxon>
        <taxon>Comamonadaceae</taxon>
        <taxon>Hydrogenophaga</taxon>
    </lineage>
</organism>
<sequence length="493" mass="52301" precursor="true">MTTLSSRSLWLLPLAAALVVAGCASTEGVAPANAQLRDAASLGLSESRAAAEVAPVEPRWWQALGDPQLDQLVEQALQGSPNLRVAQARVARALAAADSVDAASGPQLNGQFDATHQRFTAKGMVPAPLAGSIQDTATLQLNGSWEIDFFGRHRAALDAALGTAQAAQAEAAAARTLLATNVVRGYVQLARLQEQRELAQRALAQRQGMLDLVNQRVSAGLDGVLEQRQSEGAVPEARQQIEAINEQIELTRHALAALIGQPTQDPVPQAPRLAGLRPLPEPQALPTDLLGRRADIAAARWRVQVARGDAANARAQFYPNLNLVAYVGLSSIGLDELLSSGAKQWGIGPAVRLPIFDGGRLRANLSGKNADLDAAIESYNAAVVEAVHEVADQLASARSVALQRTQQQQSLQSAESAYSIAEQRYRAGLSNHLQLLSAETAVLAQRRLDVDLRTRALQAQVNLAQALGGGWREPTDAADTHASLPTRTAAERP</sequence>
<evidence type="ECO:0000256" key="7">
    <source>
        <dbReference type="ARBA" id="ARBA00023139"/>
    </source>
</evidence>
<protein>
    <submittedName>
        <fullName evidence="11">NodT family RND efflux system outer membrane lipoprotein</fullName>
    </submittedName>
</protein>
<dbReference type="SUPFAM" id="SSF56954">
    <property type="entry name" value="Outer membrane efflux proteins (OEP)"/>
    <property type="match status" value="1"/>
</dbReference>
<dbReference type="GO" id="GO:0005886">
    <property type="term" value="C:plasma membrane"/>
    <property type="evidence" value="ECO:0007669"/>
    <property type="project" value="UniProtKB-SubCell"/>
</dbReference>
<proteinExistence type="inferred from homology"/>
<dbReference type="Gene3D" id="1.20.1600.10">
    <property type="entry name" value="Outer membrane efflux proteins (OEP)"/>
    <property type="match status" value="1"/>
</dbReference>
<dbReference type="Gene3D" id="2.20.200.10">
    <property type="entry name" value="Outer membrane efflux proteins (OEP)"/>
    <property type="match status" value="1"/>
</dbReference>
<gene>
    <name evidence="11" type="ORF">BN948_04248</name>
</gene>
<dbReference type="InterPro" id="IPR003423">
    <property type="entry name" value="OMP_efflux"/>
</dbReference>
<evidence type="ECO:0000256" key="3">
    <source>
        <dbReference type="ARBA" id="ARBA00022452"/>
    </source>
</evidence>
<dbReference type="InterPro" id="IPR010131">
    <property type="entry name" value="MdtP/NodT-like"/>
</dbReference>
<comment type="similarity">
    <text evidence="2 9">Belongs to the outer membrane factor (OMF) (TC 1.B.17) family.</text>
</comment>
<dbReference type="Pfam" id="PF02321">
    <property type="entry name" value="OEP"/>
    <property type="match status" value="2"/>
</dbReference>
<evidence type="ECO:0000313" key="12">
    <source>
        <dbReference type="Proteomes" id="UP000028878"/>
    </source>
</evidence>
<feature type="chain" id="PRO_5009365860" evidence="9">
    <location>
        <begin position="27"/>
        <end position="493"/>
    </location>
</feature>
<dbReference type="NCBIfam" id="TIGR01845">
    <property type="entry name" value="outer_NodT"/>
    <property type="match status" value="1"/>
</dbReference>
<evidence type="ECO:0000313" key="11">
    <source>
        <dbReference type="EMBL" id="CDN89808.1"/>
    </source>
</evidence>
<dbReference type="AlphaFoldDB" id="A0A1L1PIR6"/>
<evidence type="ECO:0000256" key="8">
    <source>
        <dbReference type="ARBA" id="ARBA00023288"/>
    </source>
</evidence>
<keyword evidence="5 9" id="KW-0732">Signal</keyword>
<evidence type="ECO:0000256" key="9">
    <source>
        <dbReference type="RuleBase" id="RU362097"/>
    </source>
</evidence>
<evidence type="ECO:0000256" key="2">
    <source>
        <dbReference type="ARBA" id="ARBA00007613"/>
    </source>
</evidence>
<accession>A0A1L1PIR6</accession>
<dbReference type="PROSITE" id="PS51257">
    <property type="entry name" value="PROKAR_LIPOPROTEIN"/>
    <property type="match status" value="1"/>
</dbReference>
<keyword evidence="3 9" id="KW-1134">Transmembrane beta strand</keyword>
<comment type="subcellular location">
    <subcellularLocation>
        <location evidence="9">Cell membrane</location>
        <topology evidence="9">Lipid-anchor</topology>
    </subcellularLocation>
    <subcellularLocation>
        <location evidence="1">Membrane</location>
    </subcellularLocation>
</comment>
<evidence type="ECO:0000256" key="1">
    <source>
        <dbReference type="ARBA" id="ARBA00004370"/>
    </source>
</evidence>
<keyword evidence="12" id="KW-1185">Reference proteome</keyword>
<dbReference type="RefSeq" id="WP_009517471.1">
    <property type="nucleotide sequence ID" value="NZ_CCAE010000054.1"/>
</dbReference>
<keyword evidence="4 9" id="KW-0812">Transmembrane</keyword>
<keyword evidence="7 9" id="KW-0564">Palmitate</keyword>
<evidence type="ECO:0000256" key="6">
    <source>
        <dbReference type="ARBA" id="ARBA00023136"/>
    </source>
</evidence>
<reference evidence="12" key="2">
    <citation type="submission" date="2014-11" db="EMBL/GenBank/DDBJ databases">
        <title>Draft genome sequence of Hydrogenophaga intermedia S1.</title>
        <authorList>
            <person name="Gan H.M."/>
            <person name="Chew T.H."/>
            <person name="Stolz A."/>
        </authorList>
    </citation>
    <scope>NUCLEOTIDE SEQUENCE [LARGE SCALE GENOMIC DNA]</scope>
    <source>
        <strain evidence="12">S1</strain>
    </source>
</reference>
<keyword evidence="6 9" id="KW-0472">Membrane</keyword>
<keyword evidence="8 9" id="KW-0449">Lipoprotein</keyword>